<feature type="compositionally biased region" description="Acidic residues" evidence="1">
    <location>
        <begin position="140"/>
        <end position="170"/>
    </location>
</feature>
<gene>
    <name evidence="2" type="ORF">Pla100_25170</name>
</gene>
<dbReference type="InterPro" id="IPR036770">
    <property type="entry name" value="Ankyrin_rpt-contain_sf"/>
</dbReference>
<proteinExistence type="predicted"/>
<evidence type="ECO:0000313" key="2">
    <source>
        <dbReference type="EMBL" id="TWT97365.1"/>
    </source>
</evidence>
<organism evidence="2 3">
    <name type="scientific">Neorhodopirellula pilleata</name>
    <dbReference type="NCBI Taxonomy" id="2714738"/>
    <lineage>
        <taxon>Bacteria</taxon>
        <taxon>Pseudomonadati</taxon>
        <taxon>Planctomycetota</taxon>
        <taxon>Planctomycetia</taxon>
        <taxon>Pirellulales</taxon>
        <taxon>Pirellulaceae</taxon>
        <taxon>Neorhodopirellula</taxon>
    </lineage>
</organism>
<dbReference type="Gene3D" id="1.25.40.20">
    <property type="entry name" value="Ankyrin repeat-containing domain"/>
    <property type="match status" value="1"/>
</dbReference>
<dbReference type="AlphaFoldDB" id="A0A5C6ADV8"/>
<sequence>MYASDKARFAKTPLAQRRGIYLSNYPDSWFQFALRNASDPAVLKERLKGIGHVTEDVTKSVLEKNFRPPVGAWTLLIHLNFGSWSILPMMQRSPELLDDLGGMIEGEYVIIRHSDCSGVYSIMRFCDGRKMDHIYSDGELWDDDEEDYDDEFEDEDEDEAEGEDEDDSIDFDLNGVRSDTYTMEWLTAQPDLFSAMHQIMVDWDALIPDYWWDEESGLTAYQKELCGTKLIKRIDLIRFGEMDDRANEQASKVLVDSIRGRDIDGVRQALSDGASLTQLPETELSAIDLLCNYLPAGDKNVVEIAELLLAAGANADGRTPLGKSKSKKKTPLTQAIGANFSSPRMMFDLANLLVRHGGRISADPNQGLDESPLEAAFNRADPAWMRWALNFDQPPEMLEELLKRHRRGLKQMASFVDDDYAAEQQKRYEPIVAMVQRAIAGEPLDDVAIEATIDKSDAEYRRKHNQLRQAGTGFASEMERLAGTYATENVDGETIPVFGGFDITLSWIESVPSELNLVSADLSDWAEEPETQAWVNELESQAFKPVGHFRDEGGWIELIAHCQPFRDLYAVIERIGDDVCHRIIRRLTGNRLIMATNQKRMWNQTIENVEVHWVTHRDPSHLFLRPIMAATKDSETASIEGFQHDYAMAHQLLHQKLRQVAV</sequence>
<accession>A0A5C6ADV8</accession>
<reference evidence="2 3" key="1">
    <citation type="submission" date="2019-02" db="EMBL/GenBank/DDBJ databases">
        <title>Deep-cultivation of Planctomycetes and their phenomic and genomic characterization uncovers novel biology.</title>
        <authorList>
            <person name="Wiegand S."/>
            <person name="Jogler M."/>
            <person name="Boedeker C."/>
            <person name="Pinto D."/>
            <person name="Vollmers J."/>
            <person name="Rivas-Marin E."/>
            <person name="Kohn T."/>
            <person name="Peeters S.H."/>
            <person name="Heuer A."/>
            <person name="Rast P."/>
            <person name="Oberbeckmann S."/>
            <person name="Bunk B."/>
            <person name="Jeske O."/>
            <person name="Meyerdierks A."/>
            <person name="Storesund J.E."/>
            <person name="Kallscheuer N."/>
            <person name="Luecker S."/>
            <person name="Lage O.M."/>
            <person name="Pohl T."/>
            <person name="Merkel B.J."/>
            <person name="Hornburger P."/>
            <person name="Mueller R.-W."/>
            <person name="Bruemmer F."/>
            <person name="Labrenz M."/>
            <person name="Spormann A.M."/>
            <person name="Op Den Camp H."/>
            <person name="Overmann J."/>
            <person name="Amann R."/>
            <person name="Jetten M.S.M."/>
            <person name="Mascher T."/>
            <person name="Medema M.H."/>
            <person name="Devos D.P."/>
            <person name="Kaster A.-K."/>
            <person name="Ovreas L."/>
            <person name="Rohde M."/>
            <person name="Galperin M.Y."/>
            <person name="Jogler C."/>
        </authorList>
    </citation>
    <scope>NUCLEOTIDE SEQUENCE [LARGE SCALE GENOMIC DNA]</scope>
    <source>
        <strain evidence="2 3">Pla100</strain>
    </source>
</reference>
<dbReference type="EMBL" id="SJPM01000004">
    <property type="protein sequence ID" value="TWT97365.1"/>
    <property type="molecule type" value="Genomic_DNA"/>
</dbReference>
<comment type="caution">
    <text evidence="2">The sequence shown here is derived from an EMBL/GenBank/DDBJ whole genome shotgun (WGS) entry which is preliminary data.</text>
</comment>
<dbReference type="OrthoDB" id="9772065at2"/>
<dbReference type="RefSeq" id="WP_146577963.1">
    <property type="nucleotide sequence ID" value="NZ_SJPM01000004.1"/>
</dbReference>
<protein>
    <recommendedName>
        <fullName evidence="4">Ankyrin repeats (3 copies)</fullName>
    </recommendedName>
</protein>
<feature type="region of interest" description="Disordered" evidence="1">
    <location>
        <begin position="140"/>
        <end position="171"/>
    </location>
</feature>
<dbReference type="Proteomes" id="UP000316213">
    <property type="component" value="Unassembled WGS sequence"/>
</dbReference>
<evidence type="ECO:0000313" key="3">
    <source>
        <dbReference type="Proteomes" id="UP000316213"/>
    </source>
</evidence>
<evidence type="ECO:0008006" key="4">
    <source>
        <dbReference type="Google" id="ProtNLM"/>
    </source>
</evidence>
<evidence type="ECO:0000256" key="1">
    <source>
        <dbReference type="SAM" id="MobiDB-lite"/>
    </source>
</evidence>
<name>A0A5C6ADV8_9BACT</name>
<keyword evidence="3" id="KW-1185">Reference proteome</keyword>